<feature type="transmembrane region" description="Helical" evidence="1">
    <location>
        <begin position="39"/>
        <end position="58"/>
    </location>
</feature>
<sequence length="152" mass="16527">MNDLHPRIRVIWILRAVVVAVVVGAVGVGMATFFDVSPLPPVGFAVLLVIVGVIHAILRYRNWAYVVRADAIYLERGVFTEIRTEVPLVRIQHVDSRRSAFERLVGLASTVVYTAGSRGADVTIPGLTPGEADALRKRLKGLVIESDGEDAV</sequence>
<dbReference type="InterPro" id="IPR005182">
    <property type="entry name" value="YdbS-like_PH"/>
</dbReference>
<organism evidence="3 4">
    <name type="scientific">Halohasta litorea</name>
    <dbReference type="NCBI Taxonomy" id="869891"/>
    <lineage>
        <taxon>Archaea</taxon>
        <taxon>Methanobacteriati</taxon>
        <taxon>Methanobacteriota</taxon>
        <taxon>Stenosarchaea group</taxon>
        <taxon>Halobacteria</taxon>
        <taxon>Halobacteriales</taxon>
        <taxon>Haloferacaceae</taxon>
        <taxon>Halohasta</taxon>
    </lineage>
</organism>
<proteinExistence type="predicted"/>
<feature type="domain" description="YdbS-like PH" evidence="2">
    <location>
        <begin position="60"/>
        <end position="138"/>
    </location>
</feature>
<dbReference type="AlphaFoldDB" id="A0ABD6D555"/>
<dbReference type="EMBL" id="JBHUDM010000001">
    <property type="protein sequence ID" value="MFD1641141.1"/>
    <property type="molecule type" value="Genomic_DNA"/>
</dbReference>
<feature type="transmembrane region" description="Helical" evidence="1">
    <location>
        <begin position="12"/>
        <end position="33"/>
    </location>
</feature>
<comment type="caution">
    <text evidence="3">The sequence shown here is derived from an EMBL/GenBank/DDBJ whole genome shotgun (WGS) entry which is preliminary data.</text>
</comment>
<dbReference type="Pfam" id="PF03703">
    <property type="entry name" value="bPH_2"/>
    <property type="match status" value="1"/>
</dbReference>
<dbReference type="Proteomes" id="UP001597052">
    <property type="component" value="Unassembled WGS sequence"/>
</dbReference>
<evidence type="ECO:0000313" key="3">
    <source>
        <dbReference type="EMBL" id="MFD1641141.1"/>
    </source>
</evidence>
<dbReference type="RefSeq" id="WP_256394827.1">
    <property type="nucleotide sequence ID" value="NZ_JANHDJ010000001.1"/>
</dbReference>
<name>A0ABD6D555_9EURY</name>
<keyword evidence="1" id="KW-1133">Transmembrane helix</keyword>
<keyword evidence="1" id="KW-0472">Membrane</keyword>
<keyword evidence="4" id="KW-1185">Reference proteome</keyword>
<protein>
    <submittedName>
        <fullName evidence="3">PH domain-containing protein</fullName>
    </submittedName>
</protein>
<evidence type="ECO:0000256" key="1">
    <source>
        <dbReference type="SAM" id="Phobius"/>
    </source>
</evidence>
<gene>
    <name evidence="3" type="ORF">ACFSBW_04525</name>
</gene>
<dbReference type="PANTHER" id="PTHR34473:SF3">
    <property type="entry name" value="TRANSMEMBRANE PROTEIN-RELATED"/>
    <property type="match status" value="1"/>
</dbReference>
<reference evidence="3 4" key="1">
    <citation type="journal article" date="2019" name="Int. J. Syst. Evol. Microbiol.">
        <title>The Global Catalogue of Microorganisms (GCM) 10K type strain sequencing project: providing services to taxonomists for standard genome sequencing and annotation.</title>
        <authorList>
            <consortium name="The Broad Institute Genomics Platform"/>
            <consortium name="The Broad Institute Genome Sequencing Center for Infectious Disease"/>
            <person name="Wu L."/>
            <person name="Ma J."/>
        </authorList>
    </citation>
    <scope>NUCLEOTIDE SEQUENCE [LARGE SCALE GENOMIC DNA]</scope>
    <source>
        <strain evidence="3 4">CGMCC 1.10593</strain>
    </source>
</reference>
<keyword evidence="1" id="KW-0812">Transmembrane</keyword>
<evidence type="ECO:0000313" key="4">
    <source>
        <dbReference type="Proteomes" id="UP001597052"/>
    </source>
</evidence>
<evidence type="ECO:0000259" key="2">
    <source>
        <dbReference type="Pfam" id="PF03703"/>
    </source>
</evidence>
<accession>A0ABD6D555</accession>
<dbReference type="PANTHER" id="PTHR34473">
    <property type="entry name" value="UPF0699 TRANSMEMBRANE PROTEIN YDBS"/>
    <property type="match status" value="1"/>
</dbReference>